<dbReference type="STRING" id="1770053.SAMN05216551_107188"/>
<accession>A0A1H2PQZ5</accession>
<proteinExistence type="predicted"/>
<evidence type="ECO:0000313" key="1">
    <source>
        <dbReference type="EMBL" id="SDV49255.1"/>
    </source>
</evidence>
<dbReference type="OrthoDB" id="8595257at2"/>
<evidence type="ECO:0008006" key="3">
    <source>
        <dbReference type="Google" id="ProtNLM"/>
    </source>
</evidence>
<dbReference type="AlphaFoldDB" id="A0A1H2PQZ5"/>
<gene>
    <name evidence="1" type="ORF">SAMN05216551_107188</name>
</gene>
<dbReference type="EMBL" id="FNLO01000007">
    <property type="protein sequence ID" value="SDV49255.1"/>
    <property type="molecule type" value="Genomic_DNA"/>
</dbReference>
<reference evidence="2" key="1">
    <citation type="submission" date="2016-09" db="EMBL/GenBank/DDBJ databases">
        <authorList>
            <person name="Varghese N."/>
            <person name="Submissions S."/>
        </authorList>
    </citation>
    <scope>NUCLEOTIDE SEQUENCE [LARGE SCALE GENOMIC DNA]</scope>
    <source>
        <strain evidence="2">JS23</strain>
    </source>
</reference>
<dbReference type="Proteomes" id="UP000243719">
    <property type="component" value="Unassembled WGS sequence"/>
</dbReference>
<evidence type="ECO:0000313" key="2">
    <source>
        <dbReference type="Proteomes" id="UP000243719"/>
    </source>
</evidence>
<organism evidence="1 2">
    <name type="scientific">Chitinasiproducens palmae</name>
    <dbReference type="NCBI Taxonomy" id="1770053"/>
    <lineage>
        <taxon>Bacteria</taxon>
        <taxon>Pseudomonadati</taxon>
        <taxon>Pseudomonadota</taxon>
        <taxon>Betaproteobacteria</taxon>
        <taxon>Burkholderiales</taxon>
        <taxon>Burkholderiaceae</taxon>
        <taxon>Chitinasiproducens</taxon>
    </lineage>
</organism>
<protein>
    <recommendedName>
        <fullName evidence="3">AlpA family phage regulatory protein</fullName>
    </recommendedName>
</protein>
<keyword evidence="2" id="KW-1185">Reference proteome</keyword>
<dbReference type="RefSeq" id="WP_091909053.1">
    <property type="nucleotide sequence ID" value="NZ_FNLO01000007.1"/>
</dbReference>
<sequence>MSEIEQLARQICVAIGSQRSVVPIDVALWDIAAIAEYLRRKETYTRDSIVTQPGFPRSIRLPAAGKSGQGRPLWRAKDVIAWAESFIQTH</sequence>
<name>A0A1H2PQZ5_9BURK</name>